<dbReference type="Pfam" id="PF10650">
    <property type="entry name" value="zf-C3H1"/>
    <property type="match status" value="1"/>
</dbReference>
<dbReference type="InterPro" id="IPR019607">
    <property type="entry name" value="Putative_zinc-finger_domain"/>
</dbReference>
<evidence type="ECO:0000313" key="4">
    <source>
        <dbReference type="EMBL" id="POS84470.1"/>
    </source>
</evidence>
<gene>
    <name evidence="4" type="ORF">EPUL_003839</name>
</gene>
<feature type="compositionally biased region" description="Polar residues" evidence="2">
    <location>
        <begin position="460"/>
        <end position="469"/>
    </location>
</feature>
<comment type="caution">
    <text evidence="4">The sequence shown here is derived from an EMBL/GenBank/DDBJ whole genome shotgun (WGS) entry which is preliminary data.</text>
</comment>
<dbReference type="STRING" id="225359.A0A2S4PR11"/>
<dbReference type="Proteomes" id="UP000237438">
    <property type="component" value="Unassembled WGS sequence"/>
</dbReference>
<feature type="compositionally biased region" description="Low complexity" evidence="2">
    <location>
        <begin position="818"/>
        <end position="831"/>
    </location>
</feature>
<accession>A0A2S4PR11</accession>
<feature type="compositionally biased region" description="Polar residues" evidence="2">
    <location>
        <begin position="806"/>
        <end position="817"/>
    </location>
</feature>
<keyword evidence="5" id="KW-1185">Reference proteome</keyword>
<feature type="region of interest" description="Disordered" evidence="2">
    <location>
        <begin position="802"/>
        <end position="877"/>
    </location>
</feature>
<protein>
    <recommendedName>
        <fullName evidence="3">Putative zinc-finger domain-containing protein</fullName>
    </recommendedName>
</protein>
<dbReference type="PANTHER" id="PTHR21563">
    <property type="entry name" value="ZINC FINGER C3H1 DOMAIN-CONTAINING PROTEIN"/>
    <property type="match status" value="1"/>
</dbReference>
<feature type="region of interest" description="Disordered" evidence="2">
    <location>
        <begin position="224"/>
        <end position="256"/>
    </location>
</feature>
<sequence>MSVNGLHIPSWYASIVNNNVQSNFDSFHVPLNDSINQHTRTHGKAHIESVKSKLDEEGDNKLSLLMVDLTTIPDTISPYLTHRQSSDSYSPCVSPIVSDLPLHKRVPMISIPTYQDNVPNEIDNFSVKRLSQDILKNGTHSAQTKMTPEVKTLSERRKEAQEVILSLWPYGVRYETYIEEGFKKDILDELFQDLNIDHSEVPNVSSLHNNYSANEKTNGIFENHSNDVSPLPDHNELLNKATSNSSISTVPTKPSEVIEKEKPCQLDMAERHKTLQTKMDALRKSRELRASVKSGIKPHIDQIPENKSQTDQNISISTKKLPDALLKSKQALPSKVTSDIPTGVVTQPVNGVTPHTKLNTNVNKPELNISAPSANKLPLETTAIPGLFLISNLTNSANSENSAKPRKRPVASDFDDQAVAPVPFKRPFGQNRGEQRVVINVSEDESEDEDMSTELETQVEQESSMKTSNIQQNMSSASNLSGQRSFTSPINLSTNPSSFPVKQSLVAPSILKQKQREIELMKQRIAAAEAQLKAKSTTVSIGTRQQSESSIFEMNENFDHDGAPPTELEMTQESGESVNEDIGSGTSNLAQTLLFDLENSTSITESLSEITRRRKNIASKLPIIESEVQKRKSKLEKLKIEMSKVEAGLEKKIEERNRMTLEMKRLSEEEAFLPTSYDVSNKMIVNVSNLNPPELCSQQGLRQQSMPKENAEIIMNKPSSPDRNSLLPSLITSTEFQKFQREKSIMTDTTDTLDIDDNKLNKDNTITPSILLKRDKITQIQDFAHQELENLIQKVNIIQADKKENSTSSEVTAKNDCSSTSKQHTTKTSKSLIEGEQSNGHFLENDTAETYEGESDDYEPPDATSLDQVSPSISPPFSPAPPESIGLIEINQTQSHVYNQLPQIGEPRNINELQSLQNASTSQHMKDEPNMTLYSSDRYTPYQSPLKLFRAYRFHPNFNREVTGGLRSKTYSHNIDVNKEFCRFEVAGGFCNDSACSLQHFKTITLPDDGIMAALGCPDEFTGDSREKFVAGLREVLLDLRLRKVNDFDTIASEIIAYRAKFLGDQ</sequence>
<dbReference type="InterPro" id="IPR039278">
    <property type="entry name" value="Red1"/>
</dbReference>
<dbReference type="OrthoDB" id="1922977at2759"/>
<feature type="region of interest" description="Disordered" evidence="2">
    <location>
        <begin position="441"/>
        <end position="469"/>
    </location>
</feature>
<name>A0A2S4PR11_9PEZI</name>
<evidence type="ECO:0000259" key="3">
    <source>
        <dbReference type="Pfam" id="PF10650"/>
    </source>
</evidence>
<feature type="coiled-coil region" evidence="1">
    <location>
        <begin position="635"/>
        <end position="669"/>
    </location>
</feature>
<evidence type="ECO:0000313" key="5">
    <source>
        <dbReference type="Proteomes" id="UP000237438"/>
    </source>
</evidence>
<feature type="region of interest" description="Disordered" evidence="2">
    <location>
        <begin position="397"/>
        <end position="428"/>
    </location>
</feature>
<feature type="domain" description="Putative zinc-finger" evidence="3">
    <location>
        <begin position="981"/>
        <end position="1002"/>
    </location>
</feature>
<evidence type="ECO:0000256" key="2">
    <source>
        <dbReference type="SAM" id="MobiDB-lite"/>
    </source>
</evidence>
<dbReference type="AlphaFoldDB" id="A0A2S4PR11"/>
<dbReference type="GO" id="GO:0000178">
    <property type="term" value="C:exosome (RNase complex)"/>
    <property type="evidence" value="ECO:0007669"/>
    <property type="project" value="TreeGrafter"/>
</dbReference>
<evidence type="ECO:0000256" key="1">
    <source>
        <dbReference type="SAM" id="Coils"/>
    </source>
</evidence>
<feature type="compositionally biased region" description="Acidic residues" evidence="2">
    <location>
        <begin position="442"/>
        <end position="459"/>
    </location>
</feature>
<feature type="compositionally biased region" description="Polar residues" evidence="2">
    <location>
        <begin position="240"/>
        <end position="252"/>
    </location>
</feature>
<dbReference type="EMBL" id="PEDP01000998">
    <property type="protein sequence ID" value="POS84470.1"/>
    <property type="molecule type" value="Genomic_DNA"/>
</dbReference>
<keyword evidence="1" id="KW-0175">Coiled coil</keyword>
<feature type="non-terminal residue" evidence="4">
    <location>
        <position position="1066"/>
    </location>
</feature>
<organism evidence="4 5">
    <name type="scientific">Erysiphe pulchra</name>
    <dbReference type="NCBI Taxonomy" id="225359"/>
    <lineage>
        <taxon>Eukaryota</taxon>
        <taxon>Fungi</taxon>
        <taxon>Dikarya</taxon>
        <taxon>Ascomycota</taxon>
        <taxon>Pezizomycotina</taxon>
        <taxon>Leotiomycetes</taxon>
        <taxon>Erysiphales</taxon>
        <taxon>Erysiphaceae</taxon>
        <taxon>Erysiphe</taxon>
    </lineage>
</organism>
<feature type="compositionally biased region" description="Acidic residues" evidence="2">
    <location>
        <begin position="846"/>
        <end position="860"/>
    </location>
</feature>
<feature type="coiled-coil region" evidence="1">
    <location>
        <begin position="511"/>
        <end position="538"/>
    </location>
</feature>
<proteinExistence type="predicted"/>
<feature type="region of interest" description="Disordered" evidence="2">
    <location>
        <begin position="563"/>
        <end position="582"/>
    </location>
</feature>
<dbReference type="PANTHER" id="PTHR21563:SF3">
    <property type="entry name" value="ZINC FINGER C3H1 DOMAIN-CONTAINING PROTEIN"/>
    <property type="match status" value="1"/>
</dbReference>
<dbReference type="GO" id="GO:0005634">
    <property type="term" value="C:nucleus"/>
    <property type="evidence" value="ECO:0007669"/>
    <property type="project" value="TreeGrafter"/>
</dbReference>
<reference evidence="4 5" key="1">
    <citation type="submission" date="2017-10" db="EMBL/GenBank/DDBJ databases">
        <title>Development of genomic resources for the powdery mildew, Erysiphe pulchra.</title>
        <authorList>
            <person name="Wadl P.A."/>
            <person name="Mack B.M."/>
            <person name="Moore G."/>
            <person name="Beltz S.B."/>
        </authorList>
    </citation>
    <scope>NUCLEOTIDE SEQUENCE [LARGE SCALE GENOMIC DNA]</scope>
    <source>
        <strain evidence="4">Cflorida</strain>
    </source>
</reference>